<feature type="compositionally biased region" description="Polar residues" evidence="1">
    <location>
        <begin position="174"/>
        <end position="187"/>
    </location>
</feature>
<feature type="region of interest" description="Disordered" evidence="1">
    <location>
        <begin position="151"/>
        <end position="187"/>
    </location>
</feature>
<gene>
    <name evidence="3" type="ORF">F53441_10150</name>
</gene>
<dbReference type="Proteomes" id="UP000605986">
    <property type="component" value="Unassembled WGS sequence"/>
</dbReference>
<protein>
    <submittedName>
        <fullName evidence="3">Protein CAP22</fullName>
    </submittedName>
</protein>
<evidence type="ECO:0000256" key="1">
    <source>
        <dbReference type="SAM" id="MobiDB-lite"/>
    </source>
</evidence>
<organism evidence="3 4">
    <name type="scientific">Fusarium austroafricanum</name>
    <dbReference type="NCBI Taxonomy" id="2364996"/>
    <lineage>
        <taxon>Eukaryota</taxon>
        <taxon>Fungi</taxon>
        <taxon>Dikarya</taxon>
        <taxon>Ascomycota</taxon>
        <taxon>Pezizomycotina</taxon>
        <taxon>Sordariomycetes</taxon>
        <taxon>Hypocreomycetidae</taxon>
        <taxon>Hypocreales</taxon>
        <taxon>Nectriaceae</taxon>
        <taxon>Fusarium</taxon>
        <taxon>Fusarium concolor species complex</taxon>
    </lineage>
</organism>
<sequence>MYTSTIALALAPLVLLARADMSLDRDDVPRACDAICAPIVQLTKQCDTDLRGDRDREEDRLEAQCVCTNNSFNVSRIAALCADCVRQNVRRDDDDDDDNDRNDDTEEIDDIMRTCGFSSTTYVASAASSAVSGVTVDATRPTDASQLTTTITGGARTNEPSPTGTGTRGGNGGSDASATNNASSPDETNAAAAMAPYGVIGAVVGAAMLLA</sequence>
<comment type="caution">
    <text evidence="3">The sequence shown here is derived from an EMBL/GenBank/DDBJ whole genome shotgun (WGS) entry which is preliminary data.</text>
</comment>
<dbReference type="OrthoDB" id="4843554at2759"/>
<evidence type="ECO:0000313" key="4">
    <source>
        <dbReference type="Proteomes" id="UP000605986"/>
    </source>
</evidence>
<reference evidence="3" key="1">
    <citation type="submission" date="2020-01" db="EMBL/GenBank/DDBJ databases">
        <title>Identification and distribution of gene clusters putatively required for synthesis of sphingolipid metabolism inhibitors in phylogenetically diverse species of the filamentous fungus Fusarium.</title>
        <authorList>
            <person name="Kim H.-S."/>
            <person name="Busman M."/>
            <person name="Brown D.W."/>
            <person name="Divon H."/>
            <person name="Uhlig S."/>
            <person name="Proctor R.H."/>
        </authorList>
    </citation>
    <scope>NUCLEOTIDE SEQUENCE</scope>
    <source>
        <strain evidence="3">NRRL 53441</strain>
    </source>
</reference>
<feature type="chain" id="PRO_5034673347" evidence="2">
    <location>
        <begin position="20"/>
        <end position="211"/>
    </location>
</feature>
<proteinExistence type="predicted"/>
<dbReference type="EMBL" id="JAADJG010000472">
    <property type="protein sequence ID" value="KAF4446174.1"/>
    <property type="molecule type" value="Genomic_DNA"/>
</dbReference>
<dbReference type="AlphaFoldDB" id="A0A8H4NPI4"/>
<name>A0A8H4NPI4_9HYPO</name>
<feature type="signal peptide" evidence="2">
    <location>
        <begin position="1"/>
        <end position="19"/>
    </location>
</feature>
<keyword evidence="4" id="KW-1185">Reference proteome</keyword>
<accession>A0A8H4NPI4</accession>
<evidence type="ECO:0000313" key="3">
    <source>
        <dbReference type="EMBL" id="KAF4446174.1"/>
    </source>
</evidence>
<evidence type="ECO:0000256" key="2">
    <source>
        <dbReference type="SAM" id="SignalP"/>
    </source>
</evidence>
<keyword evidence="2" id="KW-0732">Signal</keyword>